<evidence type="ECO:0000313" key="3">
    <source>
        <dbReference type="Proteomes" id="UP000286100"/>
    </source>
</evidence>
<reference evidence="2 3" key="1">
    <citation type="submission" date="2018-09" db="EMBL/GenBank/DDBJ databases">
        <authorList>
            <person name="Zhu H."/>
        </authorList>
    </citation>
    <scope>NUCLEOTIDE SEQUENCE [LARGE SCALE GENOMIC DNA]</scope>
    <source>
        <strain evidence="2 3">K2R01-6</strain>
    </source>
</reference>
<dbReference type="AlphaFoldDB" id="A0A418WMB4"/>
<keyword evidence="1" id="KW-0472">Membrane</keyword>
<feature type="transmembrane region" description="Helical" evidence="1">
    <location>
        <begin position="12"/>
        <end position="32"/>
    </location>
</feature>
<gene>
    <name evidence="2" type="ORF">D3876_13535</name>
</gene>
<dbReference type="Proteomes" id="UP000286100">
    <property type="component" value="Unassembled WGS sequence"/>
</dbReference>
<comment type="caution">
    <text evidence="2">The sequence shown here is derived from an EMBL/GenBank/DDBJ whole genome shotgun (WGS) entry which is preliminary data.</text>
</comment>
<dbReference type="RefSeq" id="WP_119762976.1">
    <property type="nucleotide sequence ID" value="NZ_QYUM01000003.1"/>
</dbReference>
<name>A0A418WMB4_9SPHN</name>
<evidence type="ECO:0000313" key="2">
    <source>
        <dbReference type="EMBL" id="RJF91149.1"/>
    </source>
</evidence>
<dbReference type="OrthoDB" id="8456706at2"/>
<proteinExistence type="predicted"/>
<protein>
    <submittedName>
        <fullName evidence="2">Uncharacterized protein</fullName>
    </submittedName>
</protein>
<accession>A0A418WMB4</accession>
<keyword evidence="1" id="KW-1133">Transmembrane helix</keyword>
<keyword evidence="3" id="KW-1185">Reference proteome</keyword>
<dbReference type="EMBL" id="QYUM01000003">
    <property type="protein sequence ID" value="RJF91149.1"/>
    <property type="molecule type" value="Genomic_DNA"/>
</dbReference>
<organism evidence="2 3">
    <name type="scientific">Sphingomonas cavernae</name>
    <dbReference type="NCBI Taxonomy" id="2320861"/>
    <lineage>
        <taxon>Bacteria</taxon>
        <taxon>Pseudomonadati</taxon>
        <taxon>Pseudomonadota</taxon>
        <taxon>Alphaproteobacteria</taxon>
        <taxon>Sphingomonadales</taxon>
        <taxon>Sphingomonadaceae</taxon>
        <taxon>Sphingomonas</taxon>
    </lineage>
</organism>
<sequence>MEEKKQKRGSTALLVGVCAGAILLVGTLDRIIPKSDERKQYEADQARAELVEQQQRETNTAARRVASLHCASATGEVLPFSRLLKQTMRNPGSFEHVSTKIGPNENGVHAIAMTYRGSNGFGAIDAGVAMGELRNGDCAVKLIAAK</sequence>
<keyword evidence="1" id="KW-0812">Transmembrane</keyword>
<evidence type="ECO:0000256" key="1">
    <source>
        <dbReference type="SAM" id="Phobius"/>
    </source>
</evidence>